<evidence type="ECO:0000313" key="1">
    <source>
        <dbReference type="EMBL" id="KAG5451363.1"/>
    </source>
</evidence>
<dbReference type="STRING" id="79923.A0A3R7CMA9"/>
<dbReference type="EMBL" id="NIRI02000042">
    <property type="protein sequence ID" value="KAG5451363.1"/>
    <property type="molecule type" value="Genomic_DNA"/>
</dbReference>
<dbReference type="Proteomes" id="UP000286415">
    <property type="component" value="Unassembled WGS sequence"/>
</dbReference>
<name>A0A3R7CMA9_CLOSI</name>
<sequence length="171" mass="19120">MAETVGIAKDPSVNRIEGVELTSRLTCNPAESPVFDVSRQLNVLHQAASCSSCYDIRDIAIHVAENSSTAHERFRPSWGSSGRRSPRVSVNLMFYLNPNSTDFDKYTHLHINLVFARDSPGTQLNLPPIHVSVATIFEISRYMYIRNALLIRLLKILRQPTTGFALLGAHQ</sequence>
<feature type="non-terminal residue" evidence="1">
    <location>
        <position position="171"/>
    </location>
</feature>
<accession>A0A3R7CMA9</accession>
<reference evidence="1 2" key="2">
    <citation type="journal article" date="2021" name="Genomics">
        <title>High-quality reference genome for Clonorchis sinensis.</title>
        <authorList>
            <person name="Young N.D."/>
            <person name="Stroehlein A.J."/>
            <person name="Kinkar L."/>
            <person name="Wang T."/>
            <person name="Sohn W.M."/>
            <person name="Chang B.C.H."/>
            <person name="Kaur P."/>
            <person name="Weisz D."/>
            <person name="Dudchenko O."/>
            <person name="Aiden E.L."/>
            <person name="Korhonen P.K."/>
            <person name="Gasser R.B."/>
        </authorList>
    </citation>
    <scope>NUCLEOTIDE SEQUENCE [LARGE SCALE GENOMIC DNA]</scope>
    <source>
        <strain evidence="1">Cs-k2</strain>
    </source>
</reference>
<comment type="caution">
    <text evidence="1">The sequence shown here is derived from an EMBL/GenBank/DDBJ whole genome shotgun (WGS) entry which is preliminary data.</text>
</comment>
<organism evidence="1 2">
    <name type="scientific">Clonorchis sinensis</name>
    <name type="common">Chinese liver fluke</name>
    <dbReference type="NCBI Taxonomy" id="79923"/>
    <lineage>
        <taxon>Eukaryota</taxon>
        <taxon>Metazoa</taxon>
        <taxon>Spiralia</taxon>
        <taxon>Lophotrochozoa</taxon>
        <taxon>Platyhelminthes</taxon>
        <taxon>Trematoda</taxon>
        <taxon>Digenea</taxon>
        <taxon>Opisthorchiida</taxon>
        <taxon>Opisthorchiata</taxon>
        <taxon>Opisthorchiidae</taxon>
        <taxon>Clonorchis</taxon>
    </lineage>
</organism>
<dbReference type="InParanoid" id="A0A3R7CMA9"/>
<reference evidence="1 2" key="1">
    <citation type="journal article" date="2018" name="Biotechnol. Adv.">
        <title>Improved genomic resources and new bioinformatic workflow for the carcinogenic parasite Clonorchis sinensis: Biotechnological implications.</title>
        <authorList>
            <person name="Wang D."/>
            <person name="Korhonen P.K."/>
            <person name="Gasser R.B."/>
            <person name="Young N.D."/>
        </authorList>
    </citation>
    <scope>NUCLEOTIDE SEQUENCE [LARGE SCALE GENOMIC DNA]</scope>
    <source>
        <strain evidence="1">Cs-k2</strain>
    </source>
</reference>
<protein>
    <submittedName>
        <fullName evidence="1">Uncharacterized protein</fullName>
    </submittedName>
</protein>
<keyword evidence="2" id="KW-1185">Reference proteome</keyword>
<proteinExistence type="predicted"/>
<gene>
    <name evidence="1" type="ORF">CSKR_105311</name>
</gene>
<dbReference type="AlphaFoldDB" id="A0A3R7CMA9"/>
<evidence type="ECO:0000313" key="2">
    <source>
        <dbReference type="Proteomes" id="UP000286415"/>
    </source>
</evidence>